<comment type="caution">
    <text evidence="1">The sequence shown here is derived from an EMBL/GenBank/DDBJ whole genome shotgun (WGS) entry which is preliminary data.</text>
</comment>
<accession>A0A9D3XIV5</accession>
<dbReference type="Proteomes" id="UP000827986">
    <property type="component" value="Unassembled WGS sequence"/>
</dbReference>
<dbReference type="EMBL" id="JAHDVG010000470">
    <property type="protein sequence ID" value="KAH1180351.1"/>
    <property type="molecule type" value="Genomic_DNA"/>
</dbReference>
<gene>
    <name evidence="1" type="ORF">KIL84_009187</name>
</gene>
<organism evidence="1 2">
    <name type="scientific">Mauremys mutica</name>
    <name type="common">yellowpond turtle</name>
    <dbReference type="NCBI Taxonomy" id="74926"/>
    <lineage>
        <taxon>Eukaryota</taxon>
        <taxon>Metazoa</taxon>
        <taxon>Chordata</taxon>
        <taxon>Craniata</taxon>
        <taxon>Vertebrata</taxon>
        <taxon>Euteleostomi</taxon>
        <taxon>Archelosauria</taxon>
        <taxon>Testudinata</taxon>
        <taxon>Testudines</taxon>
        <taxon>Cryptodira</taxon>
        <taxon>Durocryptodira</taxon>
        <taxon>Testudinoidea</taxon>
        <taxon>Geoemydidae</taxon>
        <taxon>Geoemydinae</taxon>
        <taxon>Mauremys</taxon>
    </lineage>
</organism>
<sequence>MGLGPMLPGPALFFSRFLYEQLREDNYSFKISLELNVTELGTAPNQTPGSKHTKPCGILGTEPHFAARPYLCNIFPHSHPSTFWTSLILEANSVVQPHLYKLLYVVHHVHLVHLMGQKL</sequence>
<proteinExistence type="predicted"/>
<evidence type="ECO:0000313" key="1">
    <source>
        <dbReference type="EMBL" id="KAH1180351.1"/>
    </source>
</evidence>
<name>A0A9D3XIV5_9SAUR</name>
<protein>
    <submittedName>
        <fullName evidence="1">Uncharacterized protein</fullName>
    </submittedName>
</protein>
<evidence type="ECO:0000313" key="2">
    <source>
        <dbReference type="Proteomes" id="UP000827986"/>
    </source>
</evidence>
<dbReference type="AlphaFoldDB" id="A0A9D3XIV5"/>
<keyword evidence="2" id="KW-1185">Reference proteome</keyword>
<reference evidence="1" key="1">
    <citation type="submission" date="2021-09" db="EMBL/GenBank/DDBJ databases">
        <title>The genome of Mauremys mutica provides insights into the evolution of semi-aquatic lifestyle.</title>
        <authorList>
            <person name="Gong S."/>
            <person name="Gao Y."/>
        </authorList>
    </citation>
    <scope>NUCLEOTIDE SEQUENCE</scope>
    <source>
        <strain evidence="1">MM-2020</strain>
        <tissue evidence="1">Muscle</tissue>
    </source>
</reference>